<dbReference type="PANTHER" id="PTHR47978">
    <property type="match status" value="1"/>
</dbReference>
<evidence type="ECO:0000313" key="3">
    <source>
        <dbReference type="Proteomes" id="UP000187209"/>
    </source>
</evidence>
<sequence length="135" mass="15555">MVSNQENFQIITFGEENVGKTSLITRYTLNKFHTSHKSIEDVSNINKLIVIKRRDIRLNIWGTAGQERFQLVTPNYYRGALRVILVYDITEKQSFETVIRWASKLSMQGEEGIQMAIVGNKSDLEYKRDLPDATA</sequence>
<dbReference type="CDD" id="cd00154">
    <property type="entry name" value="Rab"/>
    <property type="match status" value="1"/>
</dbReference>
<reference evidence="2 3" key="1">
    <citation type="submission" date="2016-11" db="EMBL/GenBank/DDBJ databases">
        <title>The macronuclear genome of Stentor coeruleus: a giant cell with tiny introns.</title>
        <authorList>
            <person name="Slabodnick M."/>
            <person name="Ruby J.G."/>
            <person name="Reiff S.B."/>
            <person name="Swart E.C."/>
            <person name="Gosai S."/>
            <person name="Prabakaran S."/>
            <person name="Witkowska E."/>
            <person name="Larue G.E."/>
            <person name="Fisher S."/>
            <person name="Freeman R.M."/>
            <person name="Gunawardena J."/>
            <person name="Chu W."/>
            <person name="Stover N.A."/>
            <person name="Gregory B.D."/>
            <person name="Nowacki M."/>
            <person name="Derisi J."/>
            <person name="Roy S.W."/>
            <person name="Marshall W.F."/>
            <person name="Sood P."/>
        </authorList>
    </citation>
    <scope>NUCLEOTIDE SEQUENCE [LARGE SCALE GENOMIC DNA]</scope>
    <source>
        <strain evidence="2">WM001</strain>
    </source>
</reference>
<name>A0A1R2CNZ0_9CILI</name>
<dbReference type="PROSITE" id="PS51419">
    <property type="entry name" value="RAB"/>
    <property type="match status" value="1"/>
</dbReference>
<dbReference type="SMART" id="SM00173">
    <property type="entry name" value="RAS"/>
    <property type="match status" value="1"/>
</dbReference>
<dbReference type="NCBIfam" id="TIGR00231">
    <property type="entry name" value="small_GTP"/>
    <property type="match status" value="1"/>
</dbReference>
<dbReference type="InterPro" id="IPR001806">
    <property type="entry name" value="Small_GTPase"/>
</dbReference>
<accession>A0A1R2CNZ0</accession>
<evidence type="ECO:0000313" key="2">
    <source>
        <dbReference type="EMBL" id="OMJ90717.1"/>
    </source>
</evidence>
<proteinExistence type="predicted"/>
<dbReference type="EMBL" id="MPUH01000097">
    <property type="protein sequence ID" value="OMJ90717.1"/>
    <property type="molecule type" value="Genomic_DNA"/>
</dbReference>
<gene>
    <name evidence="2" type="ORF">SteCoe_6893</name>
</gene>
<dbReference type="PRINTS" id="PR00449">
    <property type="entry name" value="RASTRNSFRMNG"/>
</dbReference>
<keyword evidence="1" id="KW-0547">Nucleotide-binding</keyword>
<dbReference type="OrthoDB" id="9989112at2759"/>
<dbReference type="AlphaFoldDB" id="A0A1R2CNZ0"/>
<dbReference type="Gene3D" id="3.40.50.300">
    <property type="entry name" value="P-loop containing nucleotide triphosphate hydrolases"/>
    <property type="match status" value="1"/>
</dbReference>
<keyword evidence="3" id="KW-1185">Reference proteome</keyword>
<dbReference type="Proteomes" id="UP000187209">
    <property type="component" value="Unassembled WGS sequence"/>
</dbReference>
<protein>
    <submittedName>
        <fullName evidence="2">Uncharacterized protein</fullName>
    </submittedName>
</protein>
<dbReference type="SMART" id="SM00175">
    <property type="entry name" value="RAB"/>
    <property type="match status" value="1"/>
</dbReference>
<evidence type="ECO:0000256" key="1">
    <source>
        <dbReference type="ARBA" id="ARBA00022741"/>
    </source>
</evidence>
<dbReference type="InterPro" id="IPR027417">
    <property type="entry name" value="P-loop_NTPase"/>
</dbReference>
<dbReference type="Pfam" id="PF00071">
    <property type="entry name" value="Ras"/>
    <property type="match status" value="1"/>
</dbReference>
<dbReference type="SUPFAM" id="SSF52540">
    <property type="entry name" value="P-loop containing nucleoside triphosphate hydrolases"/>
    <property type="match status" value="1"/>
</dbReference>
<comment type="caution">
    <text evidence="2">The sequence shown here is derived from an EMBL/GenBank/DDBJ whole genome shotgun (WGS) entry which is preliminary data.</text>
</comment>
<dbReference type="FunFam" id="3.40.50.300:FF:001447">
    <property type="entry name" value="Ras-related protein Rab-1B"/>
    <property type="match status" value="1"/>
</dbReference>
<dbReference type="GO" id="GO:0005525">
    <property type="term" value="F:GTP binding"/>
    <property type="evidence" value="ECO:0007669"/>
    <property type="project" value="InterPro"/>
</dbReference>
<dbReference type="PROSITE" id="PS51421">
    <property type="entry name" value="RAS"/>
    <property type="match status" value="1"/>
</dbReference>
<dbReference type="GO" id="GO:0003924">
    <property type="term" value="F:GTPase activity"/>
    <property type="evidence" value="ECO:0007669"/>
    <property type="project" value="InterPro"/>
</dbReference>
<organism evidence="2 3">
    <name type="scientific">Stentor coeruleus</name>
    <dbReference type="NCBI Taxonomy" id="5963"/>
    <lineage>
        <taxon>Eukaryota</taxon>
        <taxon>Sar</taxon>
        <taxon>Alveolata</taxon>
        <taxon>Ciliophora</taxon>
        <taxon>Postciliodesmatophora</taxon>
        <taxon>Heterotrichea</taxon>
        <taxon>Heterotrichida</taxon>
        <taxon>Stentoridae</taxon>
        <taxon>Stentor</taxon>
    </lineage>
</organism>
<dbReference type="InterPro" id="IPR005225">
    <property type="entry name" value="Small_GTP-bd"/>
</dbReference>